<dbReference type="Gene3D" id="3.30.420.10">
    <property type="entry name" value="Ribonuclease H-like superfamily/Ribonuclease H"/>
    <property type="match status" value="1"/>
</dbReference>
<organism evidence="1">
    <name type="scientific">Lygus hesperus</name>
    <name type="common">Western plant bug</name>
    <dbReference type="NCBI Taxonomy" id="30085"/>
    <lineage>
        <taxon>Eukaryota</taxon>
        <taxon>Metazoa</taxon>
        <taxon>Ecdysozoa</taxon>
        <taxon>Arthropoda</taxon>
        <taxon>Hexapoda</taxon>
        <taxon>Insecta</taxon>
        <taxon>Pterygota</taxon>
        <taxon>Neoptera</taxon>
        <taxon>Paraneoptera</taxon>
        <taxon>Hemiptera</taxon>
        <taxon>Heteroptera</taxon>
        <taxon>Panheteroptera</taxon>
        <taxon>Cimicomorpha</taxon>
        <taxon>Miridae</taxon>
        <taxon>Mirini</taxon>
        <taxon>Lygus</taxon>
    </lineage>
</organism>
<accession>A0A146LMW5</accession>
<protein>
    <submittedName>
        <fullName evidence="1">Uncharacterized protein K02A2.6</fullName>
    </submittedName>
</protein>
<proteinExistence type="predicted"/>
<dbReference type="InterPro" id="IPR050951">
    <property type="entry name" value="Retrovirus_Pol_polyprotein"/>
</dbReference>
<dbReference type="InterPro" id="IPR036397">
    <property type="entry name" value="RNaseH_sf"/>
</dbReference>
<feature type="non-terminal residue" evidence="1">
    <location>
        <position position="1"/>
    </location>
</feature>
<dbReference type="AlphaFoldDB" id="A0A146LMW5"/>
<gene>
    <name evidence="1" type="primary">K02A2.6_11</name>
    <name evidence="1" type="ORF">g.72337</name>
</gene>
<dbReference type="GO" id="GO:0003676">
    <property type="term" value="F:nucleic acid binding"/>
    <property type="evidence" value="ECO:0007669"/>
    <property type="project" value="InterPro"/>
</dbReference>
<dbReference type="PANTHER" id="PTHR37984:SF13">
    <property type="entry name" value="RIBONUCLEASE H"/>
    <property type="match status" value="1"/>
</dbReference>
<dbReference type="PANTHER" id="PTHR37984">
    <property type="entry name" value="PROTEIN CBG26694"/>
    <property type="match status" value="1"/>
</dbReference>
<name>A0A146LMW5_LYGHE</name>
<sequence>HPRSNGSAESAVTIVKRCLQKSQADPSQKRPLNVSVNKYLFQHRNTIHAGTGDTPANMLLKKKPLTPFDQLIPCSDDVAFGRHVSMIRQGGRRTLDLAKDEKVWTRDYRDGQPKWIQGSVKDVFGNETFLVKTKDEKLWTRHIDQIWPCIASQIRTRIS</sequence>
<reference evidence="1" key="1">
    <citation type="journal article" date="2016" name="Gigascience">
        <title>De novo construction of an expanded transcriptome assembly for the western tarnished plant bug, Lygus hesperus.</title>
        <authorList>
            <person name="Tassone E.E."/>
            <person name="Geib S.M."/>
            <person name="Hall B."/>
            <person name="Fabrick J.A."/>
            <person name="Brent C.S."/>
            <person name="Hull J.J."/>
        </authorList>
    </citation>
    <scope>NUCLEOTIDE SEQUENCE</scope>
</reference>
<dbReference type="EMBL" id="GDHC01009306">
    <property type="protein sequence ID" value="JAQ09323.1"/>
    <property type="molecule type" value="Transcribed_RNA"/>
</dbReference>
<evidence type="ECO:0000313" key="1">
    <source>
        <dbReference type="EMBL" id="JAQ09323.1"/>
    </source>
</evidence>